<name>A0ABT2MYN5_9CYAN</name>
<feature type="compositionally biased region" description="Polar residues" evidence="5">
    <location>
        <begin position="186"/>
        <end position="200"/>
    </location>
</feature>
<keyword evidence="2 6" id="KW-0812">Transmembrane</keyword>
<feature type="region of interest" description="Disordered" evidence="5">
    <location>
        <begin position="62"/>
        <end position="257"/>
    </location>
</feature>
<comment type="subcellular location">
    <subcellularLocation>
        <location evidence="1">Membrane</location>
        <topology evidence="1">Single-pass membrane protein</topology>
    </subcellularLocation>
</comment>
<evidence type="ECO:0000313" key="8">
    <source>
        <dbReference type="EMBL" id="MCT7968497.1"/>
    </source>
</evidence>
<feature type="region of interest" description="Disordered" evidence="5">
    <location>
        <begin position="287"/>
        <end position="337"/>
    </location>
</feature>
<dbReference type="SUPFAM" id="SSF74653">
    <property type="entry name" value="TolA/TonB C-terminal domain"/>
    <property type="match status" value="1"/>
</dbReference>
<protein>
    <submittedName>
        <fullName evidence="8">TonB family protein</fullName>
    </submittedName>
</protein>
<evidence type="ECO:0000313" key="9">
    <source>
        <dbReference type="Proteomes" id="UP001525890"/>
    </source>
</evidence>
<evidence type="ECO:0000256" key="3">
    <source>
        <dbReference type="ARBA" id="ARBA00022989"/>
    </source>
</evidence>
<feature type="transmembrane region" description="Helical" evidence="6">
    <location>
        <begin position="21"/>
        <end position="44"/>
    </location>
</feature>
<evidence type="ECO:0000256" key="1">
    <source>
        <dbReference type="ARBA" id="ARBA00004167"/>
    </source>
</evidence>
<comment type="caution">
    <text evidence="8">The sequence shown here is derived from an EMBL/GenBank/DDBJ whole genome shotgun (WGS) entry which is preliminary data.</text>
</comment>
<feature type="domain" description="TonB C-terminal" evidence="7">
    <location>
        <begin position="337"/>
        <end position="422"/>
    </location>
</feature>
<evidence type="ECO:0000256" key="5">
    <source>
        <dbReference type="SAM" id="MobiDB-lite"/>
    </source>
</evidence>
<evidence type="ECO:0000259" key="7">
    <source>
        <dbReference type="PROSITE" id="PS52015"/>
    </source>
</evidence>
<keyword evidence="4 6" id="KW-0472">Membrane</keyword>
<reference evidence="8 9" key="1">
    <citation type="journal article" date="2022" name="Front. Microbiol.">
        <title>High genomic differentiation and limited gene flow indicate recent cryptic speciation within the genus Laspinema (cyanobacteria).</title>
        <authorList>
            <person name="Stanojkovic A."/>
            <person name="Skoupy S."/>
            <person name="Skaloud P."/>
            <person name="Dvorak P."/>
        </authorList>
    </citation>
    <scope>NUCLEOTIDE SEQUENCE [LARGE SCALE GENOMIC DNA]</scope>
    <source>
        <strain evidence="8 9">D2a</strain>
    </source>
</reference>
<dbReference type="NCBIfam" id="TIGR01352">
    <property type="entry name" value="tonB_Cterm"/>
    <property type="match status" value="1"/>
</dbReference>
<accession>A0ABT2MYN5</accession>
<sequence length="422" mass="45517">MTVSTVAAKGREQQEKQIARFIKVGLMGSAVVHLAALAFVMPLINLKSDGTEDPIEFIVLEESTPTPEELMPESEARESPTPEAIAQPEARESPTPEAIAQPEARESPTPEPTPELMPEPSAIASATLEPEARESATPEPTPELMPEPEVIESPTPDPIEELMSEAEALDAAQETAVAEVPEAIATPSSDLQAEPLSTQRPPEPIEDQAPMPPQEMSPFMNSSPLDPGHNSRITNSQDIPPGSMVTESVTPERLPQVPDVKIVQETWGGPSPVRYESPFNPGVIVTGESEDPFESNLDRLSEPSNETEVTPEENEGRFPGVEADSSLGETRDLGDESGLEEIACRRCDPPPYPQMALDNAWEGTVIVMADIAPDGTVISATIQQSSGYDILDDAAQRQVKTWQFDPSEQGQQGRVIPVLFAL</sequence>
<dbReference type="Pfam" id="PF03544">
    <property type="entry name" value="TonB_C"/>
    <property type="match status" value="1"/>
</dbReference>
<dbReference type="InterPro" id="IPR037682">
    <property type="entry name" value="TonB_C"/>
</dbReference>
<gene>
    <name evidence="8" type="ORF">NG799_19500</name>
</gene>
<dbReference type="RefSeq" id="WP_368008007.1">
    <property type="nucleotide sequence ID" value="NZ_JAMXFF010000032.1"/>
</dbReference>
<keyword evidence="9" id="KW-1185">Reference proteome</keyword>
<dbReference type="EMBL" id="JAMXFF010000032">
    <property type="protein sequence ID" value="MCT7968497.1"/>
    <property type="molecule type" value="Genomic_DNA"/>
</dbReference>
<keyword evidence="3 6" id="KW-1133">Transmembrane helix</keyword>
<evidence type="ECO:0000256" key="6">
    <source>
        <dbReference type="SAM" id="Phobius"/>
    </source>
</evidence>
<evidence type="ECO:0000256" key="2">
    <source>
        <dbReference type="ARBA" id="ARBA00022692"/>
    </source>
</evidence>
<proteinExistence type="predicted"/>
<dbReference type="Proteomes" id="UP001525890">
    <property type="component" value="Unassembled WGS sequence"/>
</dbReference>
<dbReference type="Gene3D" id="3.30.1150.10">
    <property type="match status" value="1"/>
</dbReference>
<evidence type="ECO:0000256" key="4">
    <source>
        <dbReference type="ARBA" id="ARBA00023136"/>
    </source>
</evidence>
<organism evidence="8 9">
    <name type="scientific">Laspinema palackyanum D2a</name>
    <dbReference type="NCBI Taxonomy" id="2953684"/>
    <lineage>
        <taxon>Bacteria</taxon>
        <taxon>Bacillati</taxon>
        <taxon>Cyanobacteriota</taxon>
        <taxon>Cyanophyceae</taxon>
        <taxon>Oscillatoriophycideae</taxon>
        <taxon>Oscillatoriales</taxon>
        <taxon>Laspinemataceae</taxon>
        <taxon>Laspinema</taxon>
        <taxon>Laspinema palackyanum</taxon>
    </lineage>
</organism>
<dbReference type="PROSITE" id="PS52015">
    <property type="entry name" value="TONB_CTD"/>
    <property type="match status" value="1"/>
</dbReference>
<feature type="compositionally biased region" description="Acidic residues" evidence="5">
    <location>
        <begin position="158"/>
        <end position="168"/>
    </location>
</feature>
<dbReference type="InterPro" id="IPR006260">
    <property type="entry name" value="TonB/TolA_C"/>
</dbReference>